<name>A0A1I0FG65_9FIRM</name>
<dbReference type="RefSeq" id="WP_090445288.1">
    <property type="nucleotide sequence ID" value="NZ_FOHU01000014.1"/>
</dbReference>
<dbReference type="OrthoDB" id="3035743at2"/>
<protein>
    <submittedName>
        <fullName evidence="1">Uncharacterized protein</fullName>
    </submittedName>
</protein>
<evidence type="ECO:0000313" key="1">
    <source>
        <dbReference type="EMBL" id="SET56383.1"/>
    </source>
</evidence>
<dbReference type="AlphaFoldDB" id="A0A1I0FG65"/>
<dbReference type="STRING" id="426128.SAMN05660297_02781"/>
<organism evidence="1 2">
    <name type="scientific">Natronincola peptidivorans</name>
    <dbReference type="NCBI Taxonomy" id="426128"/>
    <lineage>
        <taxon>Bacteria</taxon>
        <taxon>Bacillati</taxon>
        <taxon>Bacillota</taxon>
        <taxon>Clostridia</taxon>
        <taxon>Peptostreptococcales</taxon>
        <taxon>Natronincolaceae</taxon>
        <taxon>Natronincola</taxon>
    </lineage>
</organism>
<dbReference type="EMBL" id="FOHU01000014">
    <property type="protein sequence ID" value="SET56383.1"/>
    <property type="molecule type" value="Genomic_DNA"/>
</dbReference>
<accession>A0A1I0FG65</accession>
<dbReference type="Proteomes" id="UP000199568">
    <property type="component" value="Unassembled WGS sequence"/>
</dbReference>
<proteinExistence type="predicted"/>
<keyword evidence="2" id="KW-1185">Reference proteome</keyword>
<sequence>MIGDVYDYNSQRVYIMSGEKRIIIPFVGSQEYQEALKNGMRIGATVVFDNQKNRIIRFL</sequence>
<evidence type="ECO:0000313" key="2">
    <source>
        <dbReference type="Proteomes" id="UP000199568"/>
    </source>
</evidence>
<reference evidence="1 2" key="1">
    <citation type="submission" date="2016-10" db="EMBL/GenBank/DDBJ databases">
        <authorList>
            <person name="de Groot N.N."/>
        </authorList>
    </citation>
    <scope>NUCLEOTIDE SEQUENCE [LARGE SCALE GENOMIC DNA]</scope>
    <source>
        <strain evidence="1 2">DSM 18979</strain>
    </source>
</reference>
<gene>
    <name evidence="1" type="ORF">SAMN05660297_02781</name>
</gene>